<gene>
    <name evidence="3" type="ordered locus">RUM_07210</name>
</gene>
<feature type="region of interest" description="Disordered" evidence="1">
    <location>
        <begin position="1"/>
        <end position="22"/>
    </location>
</feature>
<keyword evidence="2" id="KW-0812">Transmembrane</keyword>
<evidence type="ECO:0000256" key="2">
    <source>
        <dbReference type="SAM" id="Phobius"/>
    </source>
</evidence>
<dbReference type="STRING" id="213810.RUM_07210"/>
<keyword evidence="4" id="KW-1185">Reference proteome</keyword>
<dbReference type="RefSeq" id="WP_015557826.1">
    <property type="nucleotide sequence ID" value="NC_021039.1"/>
</dbReference>
<feature type="compositionally biased region" description="Polar residues" evidence="1">
    <location>
        <begin position="1"/>
        <end position="14"/>
    </location>
</feature>
<dbReference type="Proteomes" id="UP000007054">
    <property type="component" value="Chromosome"/>
</dbReference>
<dbReference type="HOGENOM" id="CLU_727381_0_0_9"/>
<keyword evidence="2" id="KW-0472">Membrane</keyword>
<keyword evidence="2" id="KW-1133">Transmembrane helix</keyword>
<feature type="transmembrane region" description="Helical" evidence="2">
    <location>
        <begin position="251"/>
        <end position="272"/>
    </location>
</feature>
<evidence type="ECO:0000313" key="3">
    <source>
        <dbReference type="EMBL" id="CBL16919.1"/>
    </source>
</evidence>
<evidence type="ECO:0000313" key="4">
    <source>
        <dbReference type="Proteomes" id="UP000007054"/>
    </source>
</evidence>
<dbReference type="PATRIC" id="fig|213810.4.peg.613"/>
<accession>D4LBC4</accession>
<reference evidence="3" key="1">
    <citation type="submission" date="2010-03" db="EMBL/GenBank/DDBJ databases">
        <title>The genome sequence of Ruminococcus sp. 18P13.</title>
        <authorList>
            <consortium name="metaHIT consortium -- http://www.metahit.eu/"/>
            <person name="Pajon A."/>
            <person name="Turner K."/>
            <person name="Parkhill J."/>
            <person name="Bernalier A."/>
        </authorList>
    </citation>
    <scope>NUCLEOTIDE SEQUENCE [LARGE SCALE GENOMIC DNA]</scope>
    <source>
        <strain evidence="3">Type strain: 18P13</strain>
    </source>
</reference>
<proteinExistence type="predicted"/>
<dbReference type="KEGG" id="rch:RUM_07210"/>
<feature type="transmembrane region" description="Helical" evidence="2">
    <location>
        <begin position="292"/>
        <end position="313"/>
    </location>
</feature>
<dbReference type="EMBL" id="FP929052">
    <property type="protein sequence ID" value="CBL16919.1"/>
    <property type="molecule type" value="Genomic_DNA"/>
</dbReference>
<feature type="region of interest" description="Disordered" evidence="1">
    <location>
        <begin position="139"/>
        <end position="158"/>
    </location>
</feature>
<protein>
    <submittedName>
        <fullName evidence="3">Prepilin-type N-terminal cleavage/methylation domain</fullName>
    </submittedName>
</protein>
<feature type="transmembrane region" description="Helical" evidence="2">
    <location>
        <begin position="350"/>
        <end position="369"/>
    </location>
</feature>
<sequence>MSEEQNNGLSQLEESTYVPKQKEDRLAGVAAPVLEDTAYVAPKEKKSHLADVAAPTLADDDYVDTRKKHSLEGVQAPVLEDPDAHAASKPAQPAAFTPVPLTQQQLDVLAQQRAQSGQPPYTPEQIAAIQKAYMDRQVAAHAASQPAEPAPQPQVKAPVLEESTYTPPVKEKHEPQVSAAAAASLLEEPAPEPERKVSRFNEADLEAAKANAQKRAIEQSLNMTTNVDKAESRRLMNELRMEREAELAKKGFTVVIVLMILGLLAAAALYFFSVREFQDSMDNGFYSGVTKVMNYTSFGLGVVSVLLILRVGFVKKLGSFLFGLMTALLLFPGLPMLMQKKEEGMALTAVGYGAALILCFAICFILSTSEPVNMFYKRKE</sequence>
<evidence type="ECO:0000256" key="1">
    <source>
        <dbReference type="SAM" id="MobiDB-lite"/>
    </source>
</evidence>
<dbReference type="BioCyc" id="RCHA213810:RUM_RS03470-MONOMER"/>
<dbReference type="GeneID" id="83155515"/>
<feature type="region of interest" description="Disordered" evidence="1">
    <location>
        <begin position="73"/>
        <end position="93"/>
    </location>
</feature>
<name>D4LBC4_RUMC1</name>
<dbReference type="AlphaFoldDB" id="D4LBC4"/>
<reference evidence="3" key="2">
    <citation type="submission" date="2010-03" db="EMBL/GenBank/DDBJ databases">
        <authorList>
            <person name="Pajon A."/>
        </authorList>
    </citation>
    <scope>NUCLEOTIDE SEQUENCE</scope>
    <source>
        <strain evidence="3">Type strain: 18P13</strain>
    </source>
</reference>
<feature type="transmembrane region" description="Helical" evidence="2">
    <location>
        <begin position="320"/>
        <end position="338"/>
    </location>
</feature>
<organism evidence="3 4">
    <name type="scientific">Ruminococcus champanellensis (strain DSM 18848 / JCM 17042 / KCTC 15320 / 18P13)</name>
    <dbReference type="NCBI Taxonomy" id="213810"/>
    <lineage>
        <taxon>Bacteria</taxon>
        <taxon>Bacillati</taxon>
        <taxon>Bacillota</taxon>
        <taxon>Clostridia</taxon>
        <taxon>Eubacteriales</taxon>
        <taxon>Oscillospiraceae</taxon>
        <taxon>Ruminococcus</taxon>
    </lineage>
</organism>